<dbReference type="Proteomes" id="UP001516061">
    <property type="component" value="Unassembled WGS sequence"/>
</dbReference>
<dbReference type="EMBL" id="JABSNM010000002">
    <property type="protein sequence ID" value="NRT54949.1"/>
    <property type="molecule type" value="Genomic_DNA"/>
</dbReference>
<dbReference type="PANTHER" id="PTHR30438:SF2">
    <property type="entry name" value="MEMBRANE PROTEIN"/>
    <property type="match status" value="1"/>
</dbReference>
<proteinExistence type="predicted"/>
<dbReference type="PANTHER" id="PTHR30438">
    <property type="entry name" value="36 KDA ANTIGEN-RELATED"/>
    <property type="match status" value="1"/>
</dbReference>
<protein>
    <submittedName>
        <fullName evidence="1">HlyD family secretion protein</fullName>
    </submittedName>
</protein>
<accession>A0ABX2FY53</accession>
<organism evidence="1 2">
    <name type="scientific">Sphaerotilus uruguayifluvii</name>
    <dbReference type="NCBI Taxonomy" id="2735897"/>
    <lineage>
        <taxon>Bacteria</taxon>
        <taxon>Pseudomonadati</taxon>
        <taxon>Pseudomonadota</taxon>
        <taxon>Betaproteobacteria</taxon>
        <taxon>Burkholderiales</taxon>
        <taxon>Sphaerotilaceae</taxon>
        <taxon>Sphaerotilus</taxon>
    </lineage>
</organism>
<reference evidence="1 2" key="1">
    <citation type="submission" date="2020-05" db="EMBL/GenBank/DDBJ databases">
        <title>Genomic Encyclopedia of Type Strains, Phase IV (KMG-V): Genome sequencing to study the core and pangenomes of soil and plant-associated prokaryotes.</title>
        <authorList>
            <person name="Whitman W."/>
        </authorList>
    </citation>
    <scope>NUCLEOTIDE SEQUENCE [LARGE SCALE GENOMIC DNA]</scope>
    <source>
        <strain evidence="1 2">C29</strain>
    </source>
</reference>
<name>A0ABX2FY53_9BURK</name>
<evidence type="ECO:0000313" key="2">
    <source>
        <dbReference type="Proteomes" id="UP001516061"/>
    </source>
</evidence>
<sequence>MSNTNRTIVRAVAALLAAGALAGGGYWTWQAMHRDTLPPGLMRGNGRIEAADIDVATKLPGRVRDLLVDEGDSVGAGQVLGHMDVQSLQAQRDEALARQRQAASAIDTALAQVTLRESDRRAVQALVSQRESDVDASARRLARSEALARDGASAEQELDDDRARVRSARAALAAARAQDEAAVAAIGAARTQVEGARATAAAAAATLARIDSEIADASLVAPRAGRVQYRIAEPGEVLGAGGRVLSLVDLSDVHMTFFVPEAVAGRLAIGSEVRLVLDAAPQYVLPATVSYVASTAQFTPKTVETADERQKMMFRVKARLDRALLERHLAQVKTGLPGVAWVRSDPGASWPATLAVKVPQ</sequence>
<dbReference type="Gene3D" id="2.40.50.100">
    <property type="match status" value="1"/>
</dbReference>
<dbReference type="Gene3D" id="2.40.30.170">
    <property type="match status" value="1"/>
</dbReference>
<dbReference type="SUPFAM" id="SSF111369">
    <property type="entry name" value="HlyD-like secretion proteins"/>
    <property type="match status" value="1"/>
</dbReference>
<comment type="caution">
    <text evidence="1">The sequence shown here is derived from an EMBL/GenBank/DDBJ whole genome shotgun (WGS) entry which is preliminary data.</text>
</comment>
<keyword evidence="2" id="KW-1185">Reference proteome</keyword>
<gene>
    <name evidence="1" type="ORF">HNQ01_000659</name>
</gene>
<evidence type="ECO:0000313" key="1">
    <source>
        <dbReference type="EMBL" id="NRT54949.1"/>
    </source>
</evidence>